<evidence type="ECO:0000313" key="2">
    <source>
        <dbReference type="EMBL" id="GAA4185284.1"/>
    </source>
</evidence>
<feature type="region of interest" description="Disordered" evidence="1">
    <location>
        <begin position="130"/>
        <end position="154"/>
    </location>
</feature>
<evidence type="ECO:0000256" key="1">
    <source>
        <dbReference type="SAM" id="MobiDB-lite"/>
    </source>
</evidence>
<dbReference type="Proteomes" id="UP001500213">
    <property type="component" value="Unassembled WGS sequence"/>
</dbReference>
<keyword evidence="3" id="KW-1185">Reference proteome</keyword>
<gene>
    <name evidence="2" type="ORF">GCM10022288_07040</name>
</gene>
<accession>A0ABP8AJZ1</accession>
<dbReference type="EMBL" id="BAABBX010000005">
    <property type="protein sequence ID" value="GAA4185284.1"/>
    <property type="molecule type" value="Genomic_DNA"/>
</dbReference>
<comment type="caution">
    <text evidence="2">The sequence shown here is derived from an EMBL/GenBank/DDBJ whole genome shotgun (WGS) entry which is preliminary data.</text>
</comment>
<name>A0ABP8AJZ1_9MICO</name>
<protein>
    <submittedName>
        <fullName evidence="2">Uncharacterized protein</fullName>
    </submittedName>
</protein>
<organism evidence="2 3">
    <name type="scientific">Gryllotalpicola kribbensis</name>
    <dbReference type="NCBI Taxonomy" id="993084"/>
    <lineage>
        <taxon>Bacteria</taxon>
        <taxon>Bacillati</taxon>
        <taxon>Actinomycetota</taxon>
        <taxon>Actinomycetes</taxon>
        <taxon>Micrococcales</taxon>
        <taxon>Microbacteriaceae</taxon>
        <taxon>Gryllotalpicola</taxon>
    </lineage>
</organism>
<reference evidence="3" key="1">
    <citation type="journal article" date="2019" name="Int. J. Syst. Evol. Microbiol.">
        <title>The Global Catalogue of Microorganisms (GCM) 10K type strain sequencing project: providing services to taxonomists for standard genome sequencing and annotation.</title>
        <authorList>
            <consortium name="The Broad Institute Genomics Platform"/>
            <consortium name="The Broad Institute Genome Sequencing Center for Infectious Disease"/>
            <person name="Wu L."/>
            <person name="Ma J."/>
        </authorList>
    </citation>
    <scope>NUCLEOTIDE SEQUENCE [LARGE SCALE GENOMIC DNA]</scope>
    <source>
        <strain evidence="3">JCM 17593</strain>
    </source>
</reference>
<sequence>MIKPPVYGPCAAFRATCHTRLMAAYARIELMAEYSAPPLWDRSPGGFGPIELADLPLSEELRGRLQDWADRYDALPTQNFEWLSPSDEEDFIATGIALATELRRQLGDEVEVIYRHDGPNRHRTQFDNWLPQDGNWQAEPPRGDGHRNAARRGR</sequence>
<proteinExistence type="predicted"/>
<evidence type="ECO:0000313" key="3">
    <source>
        <dbReference type="Proteomes" id="UP001500213"/>
    </source>
</evidence>